<accession>A0AA41VIT5</accession>
<proteinExistence type="predicted"/>
<dbReference type="GO" id="GO:0000398">
    <property type="term" value="P:mRNA splicing, via spliceosome"/>
    <property type="evidence" value="ECO:0007669"/>
    <property type="project" value="InterPro"/>
</dbReference>
<dbReference type="AlphaFoldDB" id="A0AA41VIT5"/>
<reference evidence="1" key="1">
    <citation type="submission" date="2022-03" db="EMBL/GenBank/DDBJ databases">
        <title>A functionally conserved STORR gene fusion in Papaver species that diverged 16.8 million years ago.</title>
        <authorList>
            <person name="Catania T."/>
        </authorList>
    </citation>
    <scope>NUCLEOTIDE SEQUENCE</scope>
    <source>
        <strain evidence="1">S-191538</strain>
    </source>
</reference>
<evidence type="ECO:0000313" key="2">
    <source>
        <dbReference type="Proteomes" id="UP001177140"/>
    </source>
</evidence>
<name>A0AA41VIT5_PAPNU</name>
<dbReference type="Proteomes" id="UP001177140">
    <property type="component" value="Unassembled WGS sequence"/>
</dbReference>
<comment type="caution">
    <text evidence="1">The sequence shown here is derived from an EMBL/GenBank/DDBJ whole genome shotgun (WGS) entry which is preliminary data.</text>
</comment>
<dbReference type="InterPro" id="IPR032847">
    <property type="entry name" value="PRPF17"/>
</dbReference>
<dbReference type="PANTHER" id="PTHR43979:SF1">
    <property type="entry name" value="PRE-MRNA-PROCESSING FACTOR 17"/>
    <property type="match status" value="1"/>
</dbReference>
<dbReference type="Gene3D" id="2.130.10.10">
    <property type="entry name" value="YVTN repeat-like/Quinoprotein amine dehydrogenase"/>
    <property type="match status" value="1"/>
</dbReference>
<dbReference type="EMBL" id="JAJJMA010228778">
    <property type="protein sequence ID" value="MCL7041888.1"/>
    <property type="molecule type" value="Genomic_DNA"/>
</dbReference>
<protein>
    <submittedName>
        <fullName evidence="1">Uncharacterized protein</fullName>
    </submittedName>
</protein>
<gene>
    <name evidence="1" type="ORF">MKW94_027211</name>
</gene>
<dbReference type="GO" id="GO:0003729">
    <property type="term" value="F:mRNA binding"/>
    <property type="evidence" value="ECO:0007669"/>
    <property type="project" value="TreeGrafter"/>
</dbReference>
<dbReference type="InterPro" id="IPR015943">
    <property type="entry name" value="WD40/YVTN_repeat-like_dom_sf"/>
</dbReference>
<organism evidence="1 2">
    <name type="scientific">Papaver nudicaule</name>
    <name type="common">Iceland poppy</name>
    <dbReference type="NCBI Taxonomy" id="74823"/>
    <lineage>
        <taxon>Eukaryota</taxon>
        <taxon>Viridiplantae</taxon>
        <taxon>Streptophyta</taxon>
        <taxon>Embryophyta</taxon>
        <taxon>Tracheophyta</taxon>
        <taxon>Spermatophyta</taxon>
        <taxon>Magnoliopsida</taxon>
        <taxon>Ranunculales</taxon>
        <taxon>Papaveraceae</taxon>
        <taxon>Papaveroideae</taxon>
        <taxon>Papaver</taxon>
    </lineage>
</organism>
<dbReference type="PANTHER" id="PTHR43979">
    <property type="entry name" value="PRE-MRNA-PROCESSING FACTOR 17"/>
    <property type="match status" value="1"/>
</dbReference>
<evidence type="ECO:0000313" key="1">
    <source>
        <dbReference type="EMBL" id="MCL7041888.1"/>
    </source>
</evidence>
<sequence>MHSMPAISLHPNSNWLAAQSLDNQILIYSTEERFQLNKTKTFARFLSHPMDSMLCLEMVRASVCFGIGRLAKFDNL</sequence>
<keyword evidence="2" id="KW-1185">Reference proteome</keyword>
<dbReference type="GO" id="GO:0071013">
    <property type="term" value="C:catalytic step 2 spliceosome"/>
    <property type="evidence" value="ECO:0007669"/>
    <property type="project" value="InterPro"/>
</dbReference>